<dbReference type="RefSeq" id="WP_417923590.1">
    <property type="nucleotide sequence ID" value="NZ_JBHSFS010000013.1"/>
</dbReference>
<dbReference type="Proteomes" id="UP001595990">
    <property type="component" value="Unassembled WGS sequence"/>
</dbReference>
<comment type="caution">
    <text evidence="1">The sequence shown here is derived from an EMBL/GenBank/DDBJ whole genome shotgun (WGS) entry which is preliminary data.</text>
</comment>
<gene>
    <name evidence="1" type="ORF">ACFPEN_26285</name>
</gene>
<proteinExistence type="predicted"/>
<organism evidence="1 2">
    <name type="scientific">Streptomyces ehimensis</name>
    <dbReference type="NCBI Taxonomy" id="68195"/>
    <lineage>
        <taxon>Bacteria</taxon>
        <taxon>Bacillati</taxon>
        <taxon>Actinomycetota</taxon>
        <taxon>Actinomycetes</taxon>
        <taxon>Kitasatosporales</taxon>
        <taxon>Streptomycetaceae</taxon>
        <taxon>Streptomyces</taxon>
    </lineage>
</organism>
<reference evidence="2" key="1">
    <citation type="journal article" date="2019" name="Int. J. Syst. Evol. Microbiol.">
        <title>The Global Catalogue of Microorganisms (GCM) 10K type strain sequencing project: providing services to taxonomists for standard genome sequencing and annotation.</title>
        <authorList>
            <consortium name="The Broad Institute Genomics Platform"/>
            <consortium name="The Broad Institute Genome Sequencing Center for Infectious Disease"/>
            <person name="Wu L."/>
            <person name="Ma J."/>
        </authorList>
    </citation>
    <scope>NUCLEOTIDE SEQUENCE [LARGE SCALE GENOMIC DNA]</scope>
    <source>
        <strain evidence="2">CECT 8064</strain>
    </source>
</reference>
<accession>A0ABV9BQS9</accession>
<dbReference type="EMBL" id="JBHSFS010000013">
    <property type="protein sequence ID" value="MFC4516427.1"/>
    <property type="molecule type" value="Genomic_DNA"/>
</dbReference>
<evidence type="ECO:0000313" key="1">
    <source>
        <dbReference type="EMBL" id="MFC4516427.1"/>
    </source>
</evidence>
<evidence type="ECO:0000313" key="2">
    <source>
        <dbReference type="Proteomes" id="UP001595990"/>
    </source>
</evidence>
<name>A0ABV9BQS9_9ACTN</name>
<protein>
    <submittedName>
        <fullName evidence="1">Uncharacterized protein</fullName>
    </submittedName>
</protein>
<keyword evidence="2" id="KW-1185">Reference proteome</keyword>
<sequence>MIKLGIAERAQKRPWDGFTTARLNGSRAAPLSNQTGEIMVWDGDGASGGTSRRAPAIC</sequence>